<dbReference type="GO" id="GO:0006508">
    <property type="term" value="P:proteolysis"/>
    <property type="evidence" value="ECO:0007669"/>
    <property type="project" value="InterPro"/>
</dbReference>
<evidence type="ECO:0000259" key="2">
    <source>
        <dbReference type="PROSITE" id="PS50208"/>
    </source>
</evidence>
<dbReference type="InterPro" id="IPR015917">
    <property type="entry name" value="Pept_C14A"/>
</dbReference>
<dbReference type="InterPro" id="IPR011600">
    <property type="entry name" value="Pept_C14_caspase"/>
</dbReference>
<comment type="similarity">
    <text evidence="1">Belongs to the peptidase C14A family.</text>
</comment>
<sequence>MCAAAMTSNPQRKVALVIGNIEYTKCPLQNCVNDADDMSKALKTVGFLVVTKTNLIYEAMEKEIERFVKSIEKGDIVVFFFSGHGVQRKHQNYLIPCDDDRIQDLSDLKYRATNAQRALELMFNRDPFVIVYLLDCCRDYRLPNASSAKNMGRSAKGIAAMSAKAGMLIAFACAPGAIADDKSPNGCNGMFTYHLLPHITLPEEDIFMLLVNVTNGVVKDTKGKQIPYMTSALTQRGICLASFQKETMQSSISTNRQSPIFESTRIDQVDYHANIIEYELLYENRDSNEHDNHIRQGNVRQQSSINNILMEIKQQQIGTNEKVNKLYDLQINMNKNIQQLYELQVNMGK</sequence>
<name>A0A816V6J7_9BILA</name>
<dbReference type="PROSITE" id="PS50208">
    <property type="entry name" value="CASPASE_P20"/>
    <property type="match status" value="1"/>
</dbReference>
<comment type="caution">
    <text evidence="3">The sequence shown here is derived from an EMBL/GenBank/DDBJ whole genome shotgun (WGS) entry which is preliminary data.</text>
</comment>
<reference evidence="3" key="1">
    <citation type="submission" date="2021-02" db="EMBL/GenBank/DDBJ databases">
        <authorList>
            <person name="Nowell W R."/>
        </authorList>
    </citation>
    <scope>NUCLEOTIDE SEQUENCE</scope>
</reference>
<gene>
    <name evidence="4" type="ORF">OVN521_LOCUS32070</name>
    <name evidence="3" type="ORF">WKI299_LOCUS23963</name>
</gene>
<evidence type="ECO:0000256" key="1">
    <source>
        <dbReference type="ARBA" id="ARBA00010134"/>
    </source>
</evidence>
<evidence type="ECO:0000313" key="3">
    <source>
        <dbReference type="EMBL" id="CAF2118910.1"/>
    </source>
</evidence>
<dbReference type="EMBL" id="CAJNRF010010268">
    <property type="protein sequence ID" value="CAF2118910.1"/>
    <property type="molecule type" value="Genomic_DNA"/>
</dbReference>
<evidence type="ECO:0000313" key="4">
    <source>
        <dbReference type="EMBL" id="CAF4323810.1"/>
    </source>
</evidence>
<dbReference type="InterPro" id="IPR029030">
    <property type="entry name" value="Caspase-like_dom_sf"/>
</dbReference>
<dbReference type="Proteomes" id="UP000663866">
    <property type="component" value="Unassembled WGS sequence"/>
</dbReference>
<feature type="non-terminal residue" evidence="3">
    <location>
        <position position="1"/>
    </location>
</feature>
<dbReference type="EMBL" id="CAJOBG010020769">
    <property type="protein sequence ID" value="CAF4323810.1"/>
    <property type="molecule type" value="Genomic_DNA"/>
</dbReference>
<dbReference type="Pfam" id="PF00656">
    <property type="entry name" value="Peptidase_C14"/>
    <property type="match status" value="1"/>
</dbReference>
<proteinExistence type="inferred from homology"/>
<dbReference type="GO" id="GO:0004197">
    <property type="term" value="F:cysteine-type endopeptidase activity"/>
    <property type="evidence" value="ECO:0007669"/>
    <property type="project" value="InterPro"/>
</dbReference>
<dbReference type="PANTHER" id="PTHR22576:SF37">
    <property type="entry name" value="MUCOSA-ASSOCIATED LYMPHOID TISSUE LYMPHOMA TRANSLOCATION PROTEIN 1"/>
    <property type="match status" value="1"/>
</dbReference>
<dbReference type="InterPro" id="IPR052039">
    <property type="entry name" value="Caspase-related_regulators"/>
</dbReference>
<dbReference type="PANTHER" id="PTHR22576">
    <property type="entry name" value="MUCOSA ASSOCIATED LYMPHOID TISSUE LYMPHOMA TRANSLOCATION PROTEIN 1/PARACASPASE"/>
    <property type="match status" value="1"/>
</dbReference>
<dbReference type="SMART" id="SM00115">
    <property type="entry name" value="CASc"/>
    <property type="match status" value="1"/>
</dbReference>
<evidence type="ECO:0000313" key="6">
    <source>
        <dbReference type="Proteomes" id="UP000663866"/>
    </source>
</evidence>
<evidence type="ECO:0000313" key="5">
    <source>
        <dbReference type="Proteomes" id="UP000663856"/>
    </source>
</evidence>
<protein>
    <recommendedName>
        <fullName evidence="2">Caspase family p20 domain-containing protein</fullName>
    </recommendedName>
</protein>
<dbReference type="AlphaFoldDB" id="A0A816V6J7"/>
<dbReference type="Gene3D" id="3.40.50.1460">
    <property type="match status" value="1"/>
</dbReference>
<accession>A0A816V6J7</accession>
<feature type="domain" description="Caspase family p20" evidence="2">
    <location>
        <begin position="11"/>
        <end position="87"/>
    </location>
</feature>
<keyword evidence="6" id="KW-1185">Reference proteome</keyword>
<dbReference type="SUPFAM" id="SSF52129">
    <property type="entry name" value="Caspase-like"/>
    <property type="match status" value="1"/>
</dbReference>
<dbReference type="InterPro" id="IPR001309">
    <property type="entry name" value="Pept_C14_p20"/>
</dbReference>
<dbReference type="Proteomes" id="UP000663856">
    <property type="component" value="Unassembled WGS sequence"/>
</dbReference>
<organism evidence="3 5">
    <name type="scientific">Rotaria magnacalcarata</name>
    <dbReference type="NCBI Taxonomy" id="392030"/>
    <lineage>
        <taxon>Eukaryota</taxon>
        <taxon>Metazoa</taxon>
        <taxon>Spiralia</taxon>
        <taxon>Gnathifera</taxon>
        <taxon>Rotifera</taxon>
        <taxon>Eurotatoria</taxon>
        <taxon>Bdelloidea</taxon>
        <taxon>Philodinida</taxon>
        <taxon>Philodinidae</taxon>
        <taxon>Rotaria</taxon>
    </lineage>
</organism>